<dbReference type="EMBL" id="AP019737">
    <property type="protein sequence ID" value="BBL09944.1"/>
    <property type="molecule type" value="Genomic_DNA"/>
</dbReference>
<evidence type="ECO:0000313" key="2">
    <source>
        <dbReference type="Proteomes" id="UP000317465"/>
    </source>
</evidence>
<proteinExistence type="predicted"/>
<gene>
    <name evidence="1" type="ORF">A5CPYCFAH4_21680</name>
</gene>
<protein>
    <submittedName>
        <fullName evidence="1">Uncharacterized protein</fullName>
    </submittedName>
</protein>
<sequence>MKKQRIFITTVLLFVALWGSPHGAAAQIFAVRADALAALTGTLHLGGEVSVADKWSVEASGYWNPVKSSSLSMNFHAVQISGRYWLYESFVGHFVGGQLSYVGYDLGSRTRRYDGRAYGIGFSYGHAWMLSKRWFVTLEAGIGLYRTKDTRRDPTVGDWDDEYIYHYRRWTLAPSRLEVSFSYLF</sequence>
<keyword evidence="2" id="KW-1185">Reference proteome</keyword>
<reference evidence="1 2" key="1">
    <citation type="journal article" date="2020" name="Int. J. Syst. Evol. Microbiol.">
        <title>Alistipes communis sp. nov., Alistipes dispar sp. nov. and Alistipes onderdonkii subsp. vulgaris subsp. nov., isolated from human faeces, and creation of Alistipes onderdonkii subsp. onderdonkii subsp. nov.</title>
        <authorList>
            <person name="Sakamoto M."/>
            <person name="Ikeyama N."/>
            <person name="Ogata Y."/>
            <person name="Suda W."/>
            <person name="Iino T."/>
            <person name="Hattori M."/>
            <person name="Ohkuma M."/>
        </authorList>
    </citation>
    <scope>NUCLEOTIDE SEQUENCE [LARGE SCALE GENOMIC DNA]</scope>
    <source>
        <strain evidence="1 2">5CPYCFAH4</strain>
    </source>
</reference>
<evidence type="ECO:0000313" key="1">
    <source>
        <dbReference type="EMBL" id="BBL09944.1"/>
    </source>
</evidence>
<accession>A0ACA8QYR6</accession>
<dbReference type="Proteomes" id="UP000317465">
    <property type="component" value="Chromosome"/>
</dbReference>
<organism evidence="1 2">
    <name type="scientific">Alistipes onderdonkii subsp. vulgaris</name>
    <dbReference type="NCBI Taxonomy" id="2585117"/>
    <lineage>
        <taxon>Bacteria</taxon>
        <taxon>Pseudomonadati</taxon>
        <taxon>Bacteroidota</taxon>
        <taxon>Bacteroidia</taxon>
        <taxon>Bacteroidales</taxon>
        <taxon>Rikenellaceae</taxon>
        <taxon>Alistipes</taxon>
    </lineage>
</organism>
<name>A0ACA8QYR6_9BACT</name>